<evidence type="ECO:0000256" key="1">
    <source>
        <dbReference type="SAM" id="MobiDB-lite"/>
    </source>
</evidence>
<sequence length="71" mass="8028">MREATGDGSGANWHMMTPREKRALQSALTPWPKKTEQATCFQLRRCTCTAVTPPPPHISESFIGKKRDKEE</sequence>
<dbReference type="Proteomes" id="UP000438429">
    <property type="component" value="Unassembled WGS sequence"/>
</dbReference>
<reference evidence="2 3" key="1">
    <citation type="submission" date="2019-06" db="EMBL/GenBank/DDBJ databases">
        <title>Draft genomes of female and male turbot (Scophthalmus maximus).</title>
        <authorList>
            <person name="Xu H."/>
            <person name="Xu X.-W."/>
            <person name="Shao C."/>
            <person name="Chen S."/>
        </authorList>
    </citation>
    <scope>NUCLEOTIDE SEQUENCE [LARGE SCALE GENOMIC DNA]</scope>
    <source>
        <strain evidence="2">Ysfricsl-2016a</strain>
        <tissue evidence="2">Blood</tissue>
    </source>
</reference>
<protein>
    <submittedName>
        <fullName evidence="2">Uncharacterized protein</fullName>
    </submittedName>
</protein>
<feature type="region of interest" description="Disordered" evidence="1">
    <location>
        <begin position="52"/>
        <end position="71"/>
    </location>
</feature>
<evidence type="ECO:0000313" key="2">
    <source>
        <dbReference type="EMBL" id="KAF0033066.1"/>
    </source>
</evidence>
<dbReference type="AlphaFoldDB" id="A0A6A4SD45"/>
<proteinExistence type="predicted"/>
<gene>
    <name evidence="2" type="ORF">F2P81_015356</name>
</gene>
<name>A0A6A4SD45_SCOMX</name>
<organism evidence="2 3">
    <name type="scientific">Scophthalmus maximus</name>
    <name type="common">Turbot</name>
    <name type="synonym">Psetta maxima</name>
    <dbReference type="NCBI Taxonomy" id="52904"/>
    <lineage>
        <taxon>Eukaryota</taxon>
        <taxon>Metazoa</taxon>
        <taxon>Chordata</taxon>
        <taxon>Craniata</taxon>
        <taxon>Vertebrata</taxon>
        <taxon>Euteleostomi</taxon>
        <taxon>Actinopterygii</taxon>
        <taxon>Neopterygii</taxon>
        <taxon>Teleostei</taxon>
        <taxon>Neoteleostei</taxon>
        <taxon>Acanthomorphata</taxon>
        <taxon>Carangaria</taxon>
        <taxon>Pleuronectiformes</taxon>
        <taxon>Pleuronectoidei</taxon>
        <taxon>Scophthalmidae</taxon>
        <taxon>Scophthalmus</taxon>
    </lineage>
</organism>
<comment type="caution">
    <text evidence="2">The sequence shown here is derived from an EMBL/GenBank/DDBJ whole genome shotgun (WGS) entry which is preliminary data.</text>
</comment>
<accession>A0A6A4SD45</accession>
<evidence type="ECO:0000313" key="3">
    <source>
        <dbReference type="Proteomes" id="UP000438429"/>
    </source>
</evidence>
<dbReference type="EMBL" id="VEVO01000013">
    <property type="protein sequence ID" value="KAF0033066.1"/>
    <property type="molecule type" value="Genomic_DNA"/>
</dbReference>